<comment type="caution">
    <text evidence="15">The sequence shown here is derived from an EMBL/GenBank/DDBJ whole genome shotgun (WGS) entry which is preliminary data.</text>
</comment>
<dbReference type="PANTHER" id="PTHR11748:SF119">
    <property type="entry name" value="D-2-HYDROXYGLUTARATE DEHYDROGENASE"/>
    <property type="match status" value="1"/>
</dbReference>
<comment type="similarity">
    <text evidence="11">In the N-terminal section; belongs to the FAD-binding oxidoreductase/transferase type 4 family.</text>
</comment>
<dbReference type="Gene3D" id="3.50.50.60">
    <property type="entry name" value="FAD/NAD(P)-binding domain"/>
    <property type="match status" value="1"/>
</dbReference>
<evidence type="ECO:0000256" key="12">
    <source>
        <dbReference type="ARBA" id="ARBA00067680"/>
    </source>
</evidence>
<organism evidence="15 16">
    <name type="scientific">Gellertiella hungarica</name>
    <dbReference type="NCBI Taxonomy" id="1572859"/>
    <lineage>
        <taxon>Bacteria</taxon>
        <taxon>Pseudomonadati</taxon>
        <taxon>Pseudomonadota</taxon>
        <taxon>Alphaproteobacteria</taxon>
        <taxon>Hyphomicrobiales</taxon>
        <taxon>Rhizobiaceae</taxon>
        <taxon>Gellertiella</taxon>
    </lineage>
</organism>
<dbReference type="PROSITE" id="PS51387">
    <property type="entry name" value="FAD_PCMH"/>
    <property type="match status" value="1"/>
</dbReference>
<feature type="domain" description="4Fe-4S ferredoxin-type" evidence="13">
    <location>
        <begin position="624"/>
        <end position="655"/>
    </location>
</feature>
<dbReference type="GO" id="GO:1903457">
    <property type="term" value="P:lactate catabolic process"/>
    <property type="evidence" value="ECO:0007669"/>
    <property type="project" value="TreeGrafter"/>
</dbReference>
<keyword evidence="2" id="KW-0004">4Fe-4S</keyword>
<dbReference type="GO" id="GO:0071949">
    <property type="term" value="F:FAD binding"/>
    <property type="evidence" value="ECO:0007669"/>
    <property type="project" value="InterPro"/>
</dbReference>
<evidence type="ECO:0000256" key="1">
    <source>
        <dbReference type="ARBA" id="ARBA00001974"/>
    </source>
</evidence>
<evidence type="ECO:0000256" key="11">
    <source>
        <dbReference type="ARBA" id="ARBA00060924"/>
    </source>
</evidence>
<dbReference type="GO" id="GO:0051990">
    <property type="term" value="F:(R)-2-hydroxyglutarate dehydrogenase activity"/>
    <property type="evidence" value="ECO:0007669"/>
    <property type="project" value="UniProtKB-EC"/>
</dbReference>
<evidence type="ECO:0000256" key="5">
    <source>
        <dbReference type="ARBA" id="ARBA00022827"/>
    </source>
</evidence>
<dbReference type="InterPro" id="IPR009051">
    <property type="entry name" value="Helical_ferredxn"/>
</dbReference>
<dbReference type="Pfam" id="PF01266">
    <property type="entry name" value="DAO"/>
    <property type="match status" value="1"/>
</dbReference>
<dbReference type="PROSITE" id="PS51379">
    <property type="entry name" value="4FE4S_FER_2"/>
    <property type="match status" value="1"/>
</dbReference>
<dbReference type="SUPFAM" id="SSF46548">
    <property type="entry name" value="alpha-helical ferredoxin"/>
    <property type="match status" value="1"/>
</dbReference>
<evidence type="ECO:0000256" key="2">
    <source>
        <dbReference type="ARBA" id="ARBA00022485"/>
    </source>
</evidence>
<protein>
    <recommendedName>
        <fullName evidence="12">D-2-hydroxyglutarate dehydrogenase</fullName>
        <ecNumber evidence="9">1.1.99.39</ecNumber>
    </recommendedName>
</protein>
<dbReference type="GO" id="GO:0046872">
    <property type="term" value="F:metal ion binding"/>
    <property type="evidence" value="ECO:0007669"/>
    <property type="project" value="UniProtKB-KW"/>
</dbReference>
<keyword evidence="16" id="KW-1185">Reference proteome</keyword>
<keyword evidence="7" id="KW-0408">Iron</keyword>
<feature type="domain" description="FAD-binding PCMH-type" evidence="14">
    <location>
        <begin position="48"/>
        <end position="277"/>
    </location>
</feature>
<dbReference type="InterPro" id="IPR016169">
    <property type="entry name" value="FAD-bd_PCMH_sub2"/>
</dbReference>
<dbReference type="GO" id="GO:0004458">
    <property type="term" value="F:D-lactate dehydrogenase (cytochrome) activity"/>
    <property type="evidence" value="ECO:0007669"/>
    <property type="project" value="TreeGrafter"/>
</dbReference>
<dbReference type="PROSITE" id="PS00198">
    <property type="entry name" value="4FE4S_FER_1"/>
    <property type="match status" value="1"/>
</dbReference>
<evidence type="ECO:0000256" key="6">
    <source>
        <dbReference type="ARBA" id="ARBA00023002"/>
    </source>
</evidence>
<evidence type="ECO:0000256" key="8">
    <source>
        <dbReference type="ARBA" id="ARBA00023014"/>
    </source>
</evidence>
<dbReference type="SUPFAM" id="SSF55103">
    <property type="entry name" value="FAD-linked oxidases, C-terminal domain"/>
    <property type="match status" value="1"/>
</dbReference>
<dbReference type="FunFam" id="3.30.70.2740:FF:000003">
    <property type="entry name" value="Oxidoreductase, FAD-binding, putative"/>
    <property type="match status" value="1"/>
</dbReference>
<dbReference type="Gene3D" id="1.10.45.10">
    <property type="entry name" value="Vanillyl-alcohol Oxidase, Chain A, domain 4"/>
    <property type="match status" value="1"/>
</dbReference>
<dbReference type="Gene3D" id="3.30.9.10">
    <property type="entry name" value="D-Amino Acid Oxidase, subunit A, domain 2"/>
    <property type="match status" value="1"/>
</dbReference>
<evidence type="ECO:0000256" key="10">
    <source>
        <dbReference type="ARBA" id="ARBA00051291"/>
    </source>
</evidence>
<evidence type="ECO:0000259" key="13">
    <source>
        <dbReference type="PROSITE" id="PS51379"/>
    </source>
</evidence>
<dbReference type="InterPro" id="IPR036318">
    <property type="entry name" value="FAD-bd_PCMH-like_sf"/>
</dbReference>
<dbReference type="InterPro" id="IPR006094">
    <property type="entry name" value="Oxid_FAD_bind_N"/>
</dbReference>
<dbReference type="InterPro" id="IPR004113">
    <property type="entry name" value="FAD-bd_oxidored_4_C"/>
</dbReference>
<evidence type="ECO:0000313" key="16">
    <source>
        <dbReference type="Proteomes" id="UP000528286"/>
    </source>
</evidence>
<evidence type="ECO:0000256" key="9">
    <source>
        <dbReference type="ARBA" id="ARBA00039003"/>
    </source>
</evidence>
<dbReference type="InterPro" id="IPR016164">
    <property type="entry name" value="FAD-linked_Oxase-like_C"/>
</dbReference>
<dbReference type="InterPro" id="IPR016171">
    <property type="entry name" value="Vanillyl_alc_oxidase_C-sub2"/>
</dbReference>
<dbReference type="GO" id="GO:0008720">
    <property type="term" value="F:D-lactate dehydrogenase (NAD+) activity"/>
    <property type="evidence" value="ECO:0007669"/>
    <property type="project" value="TreeGrafter"/>
</dbReference>
<dbReference type="SUPFAM" id="SSF51905">
    <property type="entry name" value="FAD/NAD(P)-binding domain"/>
    <property type="match status" value="1"/>
</dbReference>
<dbReference type="Gene3D" id="3.30.70.2740">
    <property type="match status" value="1"/>
</dbReference>
<evidence type="ECO:0000259" key="14">
    <source>
        <dbReference type="PROSITE" id="PS51387"/>
    </source>
</evidence>
<evidence type="ECO:0000313" key="15">
    <source>
        <dbReference type="EMBL" id="MBB4066380.1"/>
    </source>
</evidence>
<dbReference type="PANTHER" id="PTHR11748">
    <property type="entry name" value="D-LACTATE DEHYDROGENASE"/>
    <property type="match status" value="1"/>
</dbReference>
<keyword evidence="5" id="KW-0274">FAD</keyword>
<dbReference type="InterPro" id="IPR017900">
    <property type="entry name" value="4Fe4S_Fe_S_CS"/>
</dbReference>
<evidence type="ECO:0000256" key="7">
    <source>
        <dbReference type="ARBA" id="ARBA00023004"/>
    </source>
</evidence>
<name>A0A7W6NLB6_9HYPH</name>
<dbReference type="InterPro" id="IPR036188">
    <property type="entry name" value="FAD/NAD-bd_sf"/>
</dbReference>
<reference evidence="15 16" key="1">
    <citation type="submission" date="2020-08" db="EMBL/GenBank/DDBJ databases">
        <title>Genomic Encyclopedia of Type Strains, Phase IV (KMG-IV): sequencing the most valuable type-strain genomes for metagenomic binning, comparative biology and taxonomic classification.</title>
        <authorList>
            <person name="Goeker M."/>
        </authorList>
    </citation>
    <scope>NUCLEOTIDE SEQUENCE [LARGE SCALE GENOMIC DNA]</scope>
    <source>
        <strain evidence="15 16">DSM 29853</strain>
    </source>
</reference>
<dbReference type="EMBL" id="JACIEZ010000009">
    <property type="protein sequence ID" value="MBB4066380.1"/>
    <property type="molecule type" value="Genomic_DNA"/>
</dbReference>
<accession>A0A7W6NLB6</accession>
<dbReference type="Gene3D" id="3.30.465.10">
    <property type="match status" value="1"/>
</dbReference>
<comment type="cofactor">
    <cofactor evidence="1">
        <name>FAD</name>
        <dbReference type="ChEBI" id="CHEBI:57692"/>
    </cofactor>
</comment>
<evidence type="ECO:0000256" key="4">
    <source>
        <dbReference type="ARBA" id="ARBA00022723"/>
    </source>
</evidence>
<dbReference type="GO" id="GO:0051539">
    <property type="term" value="F:4 iron, 4 sulfur cluster binding"/>
    <property type="evidence" value="ECO:0007669"/>
    <property type="project" value="UniProtKB-KW"/>
</dbReference>
<dbReference type="Gene3D" id="1.10.1060.10">
    <property type="entry name" value="Alpha-helical ferredoxin"/>
    <property type="match status" value="1"/>
</dbReference>
<dbReference type="Proteomes" id="UP000528286">
    <property type="component" value="Unassembled WGS sequence"/>
</dbReference>
<dbReference type="Pfam" id="PF01565">
    <property type="entry name" value="FAD_binding_4"/>
    <property type="match status" value="1"/>
</dbReference>
<comment type="catalytic activity">
    <reaction evidence="10">
        <text>(R)-2-hydroxyglutarate + A = 2-oxoglutarate + AH2</text>
        <dbReference type="Rhea" id="RHEA:38295"/>
        <dbReference type="ChEBI" id="CHEBI:13193"/>
        <dbReference type="ChEBI" id="CHEBI:15801"/>
        <dbReference type="ChEBI" id="CHEBI:16810"/>
        <dbReference type="ChEBI" id="CHEBI:17499"/>
        <dbReference type="EC" id="1.1.99.39"/>
    </reaction>
    <physiologicalReaction direction="left-to-right" evidence="10">
        <dbReference type="Rhea" id="RHEA:38296"/>
    </physiologicalReaction>
</comment>
<evidence type="ECO:0000256" key="3">
    <source>
        <dbReference type="ARBA" id="ARBA00022630"/>
    </source>
</evidence>
<dbReference type="EC" id="1.1.99.39" evidence="9"/>
<dbReference type="Pfam" id="PF02913">
    <property type="entry name" value="FAD-oxidase_C"/>
    <property type="match status" value="1"/>
</dbReference>
<gene>
    <name evidence="15" type="ORF">GGR23_003595</name>
</gene>
<dbReference type="InterPro" id="IPR017896">
    <property type="entry name" value="4Fe4S_Fe-S-bd"/>
</dbReference>
<keyword evidence="4" id="KW-0479">Metal-binding</keyword>
<dbReference type="InterPro" id="IPR006076">
    <property type="entry name" value="FAD-dep_OxRdtase"/>
</dbReference>
<keyword evidence="6" id="KW-0560">Oxidoreductase</keyword>
<dbReference type="Pfam" id="PF13183">
    <property type="entry name" value="Fer4_8"/>
    <property type="match status" value="1"/>
</dbReference>
<dbReference type="InterPro" id="IPR016166">
    <property type="entry name" value="FAD-bd_PCMH"/>
</dbReference>
<dbReference type="SUPFAM" id="SSF56176">
    <property type="entry name" value="FAD-binding/transporter-associated domain-like"/>
    <property type="match status" value="1"/>
</dbReference>
<proteinExistence type="inferred from homology"/>
<keyword evidence="3" id="KW-0285">Flavoprotein</keyword>
<keyword evidence="8" id="KW-0411">Iron-sulfur</keyword>
<sequence length="1407" mass="150098">MGAHVLIDRLDGERLKPFLDAVRASGFTGDIATDEASRTVHATDNSIYQRKPAAVLFPRDGADVERAVRAAALHSVPVTARGGGTGTNGQSLTSGVIVDCSRHMNRILSFDKAAGTVTVEPGVVLDQLNAFLKPHGLFFPPTVSTASRATIGGMIATDASGKGSRIYGRTSDYLEALDVVLADGSTGLVRTEDAAGLQRLAAQGGRLAVAAGAVLAAVDRHRAEIEAVFPKMNRGLTGYNLLDVKGADGLFRLQKLLAGSEGTLAFTRAATLRVIPRPAFRALAVVRYGSFNAALDDVARLVDADPAAIEIMDDKVLRLAQEDVVWASLEKVLGGATARPVAGLNVVEFVGDTAEEVEAALERMAALAVPAESEILDQITVRDQALVATVWDLRKKAVGLLGRLGGIPFIEDTAVPPESLPAYVREFRALLDAHGLDYGMFGHADVGCLHVRPVLDMRNPDHAALIRPLSDAVADLTRRYGGLLWGEHGRGVRGEYSPLFFGPHLYPVLSKIKAAFDPHNLFNPGKLAVPFEGGAVDRIDGVPFRGAFDRQLDATHAERYGKAVACNGNGACHGWDAFDLMCPSYKATRDRNQSPKGRAALLREWARQKSVGEADTPAFAAFEDEVKAALDTCLSCKACASLCPVKVDIPAMRADFFASYYERRRRPARHRALGLLEAGLIAARRVPVLARLVSRSKFVAALAERAFGLVDLPAYHAARRPSGPAGPAGGRPVVLLEDLFNASFDGAALEAAEALLAALGYRVTRQAARRNGKALQVLGFAAPFRRIAEARLAEIEALSKAGAPILAIDAATGLMFAEDYAKAAGRKSAVPVLSLEQFLAAELDAGHLKPLPAAAGGNLTLLTHCTERAARPLTPKLWDRVFSAFGLTLQTPATGCCGMAGMFGHEKEHKSLSETLFRMSWKPILDRAEPKAVLASGFSCRCQTERFGGFRPRHPAEALLEAISGAAGLRARTVQTQVIPMLNDPRSHGLWEKTAPPAPETRPLQGDVTADVVIVGGGYTGLSAALHLAEEGTRVVLLEAKEIGFGGAGRNVGLINAGMWVMPDDLPGELGAVHGERLLDLLGNGPRVVMNLIDKHGIACELERNGTLHCAVGDAGLKEIEARAAQWQKRGAPVSLLSQEETARRVGTTAYRGALLDMRAGTLQPLAYARGLAHAAIRAGAVLHTSSPVVAQVETASGWTVKTDKGTVTASWLIVATDAYSEGPFAAVRNEQVHLPYFNFATVPLGDNIRRTILPGREGAWDTKEILSSFRMDQAGRLVFGSVGALRGAGTSIHRDWARRSLKKLFPEIADIPFETEWYGKIGMTDNALPRLHQFGRQAIGFSGYNGRGISPGTVFGKVLAEHILGRMPVEAMPLPSTDIATPSFRTAKEAWYETGAAVAHLAGARL</sequence>